<dbReference type="EMBL" id="JBDJPC010000003">
    <property type="protein sequence ID" value="KAL1509247.1"/>
    <property type="molecule type" value="Genomic_DNA"/>
</dbReference>
<protein>
    <submittedName>
        <fullName evidence="1">Uncharacterized protein</fullName>
    </submittedName>
</protein>
<gene>
    <name evidence="1" type="ORF">ABEB36_004013</name>
</gene>
<comment type="caution">
    <text evidence="1">The sequence shown here is derived from an EMBL/GenBank/DDBJ whole genome shotgun (WGS) entry which is preliminary data.</text>
</comment>
<accession>A0ABD1F1X5</accession>
<organism evidence="1 2">
    <name type="scientific">Hypothenemus hampei</name>
    <name type="common">Coffee berry borer</name>
    <dbReference type="NCBI Taxonomy" id="57062"/>
    <lineage>
        <taxon>Eukaryota</taxon>
        <taxon>Metazoa</taxon>
        <taxon>Ecdysozoa</taxon>
        <taxon>Arthropoda</taxon>
        <taxon>Hexapoda</taxon>
        <taxon>Insecta</taxon>
        <taxon>Pterygota</taxon>
        <taxon>Neoptera</taxon>
        <taxon>Endopterygota</taxon>
        <taxon>Coleoptera</taxon>
        <taxon>Polyphaga</taxon>
        <taxon>Cucujiformia</taxon>
        <taxon>Curculionidae</taxon>
        <taxon>Scolytinae</taxon>
        <taxon>Hypothenemus</taxon>
    </lineage>
</organism>
<dbReference type="AlphaFoldDB" id="A0ABD1F1X5"/>
<reference evidence="1 2" key="1">
    <citation type="submission" date="2024-05" db="EMBL/GenBank/DDBJ databases">
        <title>Genetic variation in Jamaican populations of the coffee berry borer (Hypothenemus hampei).</title>
        <authorList>
            <person name="Errbii M."/>
            <person name="Myrie A."/>
        </authorList>
    </citation>
    <scope>NUCLEOTIDE SEQUENCE [LARGE SCALE GENOMIC DNA]</scope>
    <source>
        <strain evidence="1">JA-Hopewell-2020-01-JO</strain>
        <tissue evidence="1">Whole body</tissue>
    </source>
</reference>
<sequence>MLHVTHSPPLERLKNKKFVDASSKMTEDNNLLAIRNELNEFERIFNVTLLLEWTVFSKPCGMVPSSFGFKENASKT</sequence>
<name>A0ABD1F1X5_HYPHA</name>
<keyword evidence="2" id="KW-1185">Reference proteome</keyword>
<proteinExistence type="predicted"/>
<evidence type="ECO:0000313" key="1">
    <source>
        <dbReference type="EMBL" id="KAL1509247.1"/>
    </source>
</evidence>
<dbReference type="Proteomes" id="UP001566132">
    <property type="component" value="Unassembled WGS sequence"/>
</dbReference>
<evidence type="ECO:0000313" key="2">
    <source>
        <dbReference type="Proteomes" id="UP001566132"/>
    </source>
</evidence>